<gene>
    <name evidence="4" type="ORF">GXN76_12490</name>
</gene>
<feature type="domain" description="Thioesterase" evidence="3">
    <location>
        <begin position="68"/>
        <end position="144"/>
    </location>
</feature>
<evidence type="ECO:0000256" key="2">
    <source>
        <dbReference type="ARBA" id="ARBA00022801"/>
    </source>
</evidence>
<proteinExistence type="inferred from homology"/>
<evidence type="ECO:0000259" key="3">
    <source>
        <dbReference type="Pfam" id="PF03061"/>
    </source>
</evidence>
<evidence type="ECO:0000313" key="5">
    <source>
        <dbReference type="Proteomes" id="UP000503088"/>
    </source>
</evidence>
<keyword evidence="2" id="KW-0378">Hydrolase</keyword>
<dbReference type="InterPro" id="IPR003736">
    <property type="entry name" value="PAAI_dom"/>
</dbReference>
<dbReference type="InterPro" id="IPR006683">
    <property type="entry name" value="Thioestr_dom"/>
</dbReference>
<dbReference type="Proteomes" id="UP000503088">
    <property type="component" value="Chromosome"/>
</dbReference>
<sequence length="161" mass="17701">MEEKLQQVCREGTDEEKEILRLALQAIDKKRTAGSAYPSGFLGLSGEFVEEGIYQFRLPITPYMLNRGGFVHGGITATLADSTMGSLINKSMPKDSFAITVNMNVNYLQPGRGKELISQAKMVRMGQTLAVAECWITNEKGRQIATATGTFSLIYLSDKKA</sequence>
<dbReference type="GO" id="GO:0047617">
    <property type="term" value="F:fatty acyl-CoA hydrolase activity"/>
    <property type="evidence" value="ECO:0007669"/>
    <property type="project" value="InterPro"/>
</dbReference>
<organism evidence="4 5">
    <name type="scientific">Kroppenstedtia pulmonis</name>
    <dbReference type="NCBI Taxonomy" id="1380685"/>
    <lineage>
        <taxon>Bacteria</taxon>
        <taxon>Bacillati</taxon>
        <taxon>Bacillota</taxon>
        <taxon>Bacilli</taxon>
        <taxon>Bacillales</taxon>
        <taxon>Thermoactinomycetaceae</taxon>
        <taxon>Kroppenstedtia</taxon>
    </lineage>
</organism>
<accession>A0A7D3XNX3</accession>
<dbReference type="CDD" id="cd03443">
    <property type="entry name" value="PaaI_thioesterase"/>
    <property type="match status" value="1"/>
</dbReference>
<dbReference type="NCBIfam" id="TIGR00369">
    <property type="entry name" value="unchar_dom_1"/>
    <property type="match status" value="1"/>
</dbReference>
<dbReference type="Pfam" id="PF03061">
    <property type="entry name" value="4HBT"/>
    <property type="match status" value="1"/>
</dbReference>
<dbReference type="InterPro" id="IPR029069">
    <property type="entry name" value="HotDog_dom_sf"/>
</dbReference>
<dbReference type="InterPro" id="IPR039298">
    <property type="entry name" value="ACOT13"/>
</dbReference>
<keyword evidence="5" id="KW-1185">Reference proteome</keyword>
<comment type="similarity">
    <text evidence="1">Belongs to the thioesterase PaaI family.</text>
</comment>
<dbReference type="AlphaFoldDB" id="A0A7D3XNX3"/>
<dbReference type="PANTHER" id="PTHR21660">
    <property type="entry name" value="THIOESTERASE SUPERFAMILY MEMBER-RELATED"/>
    <property type="match status" value="1"/>
</dbReference>
<protein>
    <submittedName>
        <fullName evidence="4">PaaI family thioesterase</fullName>
    </submittedName>
</protein>
<name>A0A7D3XNX3_9BACL</name>
<evidence type="ECO:0000256" key="1">
    <source>
        <dbReference type="ARBA" id="ARBA00008324"/>
    </source>
</evidence>
<dbReference type="SUPFAM" id="SSF54637">
    <property type="entry name" value="Thioesterase/thiol ester dehydrase-isomerase"/>
    <property type="match status" value="1"/>
</dbReference>
<evidence type="ECO:0000313" key="4">
    <source>
        <dbReference type="EMBL" id="QKG85209.1"/>
    </source>
</evidence>
<dbReference type="PANTHER" id="PTHR21660:SF1">
    <property type="entry name" value="ACYL-COENZYME A THIOESTERASE 13"/>
    <property type="match status" value="1"/>
</dbReference>
<dbReference type="RefSeq" id="WP_173223649.1">
    <property type="nucleotide sequence ID" value="NZ_CP048104.1"/>
</dbReference>
<dbReference type="KEGG" id="kpul:GXN76_12490"/>
<dbReference type="EMBL" id="CP048104">
    <property type="protein sequence ID" value="QKG85209.1"/>
    <property type="molecule type" value="Genomic_DNA"/>
</dbReference>
<dbReference type="Gene3D" id="3.10.129.10">
    <property type="entry name" value="Hotdog Thioesterase"/>
    <property type="match status" value="1"/>
</dbReference>
<reference evidence="4 5" key="1">
    <citation type="submission" date="2020-01" db="EMBL/GenBank/DDBJ databases">
        <authorList>
            <person name="Gulvik C.A."/>
            <person name="Batra D.G."/>
        </authorList>
    </citation>
    <scope>NUCLEOTIDE SEQUENCE [LARGE SCALE GENOMIC DNA]</scope>
    <source>
        <strain evidence="4 5">W9323</strain>
    </source>
</reference>